<evidence type="ECO:0000256" key="5">
    <source>
        <dbReference type="ARBA" id="ARBA00023136"/>
    </source>
</evidence>
<evidence type="ECO:0000256" key="1">
    <source>
        <dbReference type="ARBA" id="ARBA00004651"/>
    </source>
</evidence>
<dbReference type="PANTHER" id="PTHR30250">
    <property type="entry name" value="PST FAMILY PREDICTED COLANIC ACID TRANSPORTER"/>
    <property type="match status" value="1"/>
</dbReference>
<feature type="transmembrane region" description="Helical" evidence="6">
    <location>
        <begin position="309"/>
        <end position="336"/>
    </location>
</feature>
<dbReference type="GeneID" id="92816165"/>
<keyword evidence="3 6" id="KW-0812">Transmembrane</keyword>
<reference evidence="7 8" key="1">
    <citation type="submission" date="2011-08" db="EMBL/GenBank/DDBJ databases">
        <title>The Genome Sequence of Alistipes indistinctus YIT 12060.</title>
        <authorList>
            <consortium name="The Broad Institute Genome Sequencing Platform"/>
            <person name="Earl A."/>
            <person name="Ward D."/>
            <person name="Feldgarden M."/>
            <person name="Gevers D."/>
            <person name="Morotomi M."/>
            <person name="Young S.K."/>
            <person name="Zeng Q."/>
            <person name="Gargeya S."/>
            <person name="Fitzgerald M."/>
            <person name="Haas B."/>
            <person name="Abouelleil A."/>
            <person name="Alvarado L."/>
            <person name="Arachchi H.M."/>
            <person name="Berlin A."/>
            <person name="Brown A."/>
            <person name="Chapman S.B."/>
            <person name="Chen Z."/>
            <person name="Dunbar C."/>
            <person name="Freedman E."/>
            <person name="Gearin G."/>
            <person name="Gellesch M."/>
            <person name="Goldberg J."/>
            <person name="Griggs A."/>
            <person name="Gujja S."/>
            <person name="Heiman D."/>
            <person name="Howarth C."/>
            <person name="Larson L."/>
            <person name="Lui A."/>
            <person name="MacDonald P.J.P."/>
            <person name="Montmayeur A."/>
            <person name="Murphy C."/>
            <person name="Neiman D."/>
            <person name="Pearson M."/>
            <person name="Priest M."/>
            <person name="Roberts A."/>
            <person name="Saif S."/>
            <person name="Shea T."/>
            <person name="Shenoy N."/>
            <person name="Sisk P."/>
            <person name="Stolte C."/>
            <person name="Sykes S."/>
            <person name="Wortman J."/>
            <person name="Nusbaum C."/>
            <person name="Birren B."/>
        </authorList>
    </citation>
    <scope>NUCLEOTIDE SEQUENCE [LARGE SCALE GENOMIC DNA]</scope>
    <source>
        <strain evidence="7 8">YIT 12060</strain>
    </source>
</reference>
<feature type="transmembrane region" description="Helical" evidence="6">
    <location>
        <begin position="9"/>
        <end position="26"/>
    </location>
</feature>
<feature type="transmembrane region" description="Helical" evidence="6">
    <location>
        <begin position="117"/>
        <end position="137"/>
    </location>
</feature>
<feature type="transmembrane region" description="Helical" evidence="6">
    <location>
        <begin position="460"/>
        <end position="477"/>
    </location>
</feature>
<keyword evidence="2" id="KW-1003">Cell membrane</keyword>
<feature type="transmembrane region" description="Helical" evidence="6">
    <location>
        <begin position="223"/>
        <end position="247"/>
    </location>
</feature>
<dbReference type="PATRIC" id="fig|742725.3.peg.873"/>
<dbReference type="RefSeq" id="WP_009133625.1">
    <property type="nucleotide sequence ID" value="NZ_CP102250.1"/>
</dbReference>
<evidence type="ECO:0000313" key="7">
    <source>
        <dbReference type="EMBL" id="EHB92615.1"/>
    </source>
</evidence>
<evidence type="ECO:0000256" key="4">
    <source>
        <dbReference type="ARBA" id="ARBA00022989"/>
    </source>
</evidence>
<feature type="transmembrane region" description="Helical" evidence="6">
    <location>
        <begin position="374"/>
        <end position="397"/>
    </location>
</feature>
<comment type="subcellular location">
    <subcellularLocation>
        <location evidence="1">Cell membrane</location>
        <topology evidence="1">Multi-pass membrane protein</topology>
    </subcellularLocation>
</comment>
<feature type="transmembrane region" description="Helical" evidence="6">
    <location>
        <begin position="434"/>
        <end position="454"/>
    </location>
</feature>
<evidence type="ECO:0000256" key="6">
    <source>
        <dbReference type="SAM" id="Phobius"/>
    </source>
</evidence>
<dbReference type="HOGENOM" id="CLU_022017_7_2_10"/>
<gene>
    <name evidence="7" type="ORF">HMPREF9450_00819</name>
</gene>
<protein>
    <submittedName>
        <fullName evidence="7">Uncharacterized protein</fullName>
    </submittedName>
</protein>
<feature type="transmembrane region" description="Helical" evidence="6">
    <location>
        <begin position="267"/>
        <end position="288"/>
    </location>
</feature>
<dbReference type="InterPro" id="IPR002797">
    <property type="entry name" value="Polysacc_synth"/>
</dbReference>
<feature type="transmembrane region" description="Helical" evidence="6">
    <location>
        <begin position="149"/>
        <end position="170"/>
    </location>
</feature>
<dbReference type="Pfam" id="PF01943">
    <property type="entry name" value="Polysacc_synt"/>
    <property type="match status" value="1"/>
</dbReference>
<organism evidence="7 8">
    <name type="scientific">Alistipes indistinctus YIT 12060</name>
    <dbReference type="NCBI Taxonomy" id="742725"/>
    <lineage>
        <taxon>Bacteria</taxon>
        <taxon>Pseudomonadati</taxon>
        <taxon>Bacteroidota</taxon>
        <taxon>Bacteroidia</taxon>
        <taxon>Bacteroidales</taxon>
        <taxon>Rikenellaceae</taxon>
        <taxon>Alistipes</taxon>
    </lineage>
</organism>
<evidence type="ECO:0000256" key="2">
    <source>
        <dbReference type="ARBA" id="ARBA00022475"/>
    </source>
</evidence>
<feature type="transmembrane region" description="Helical" evidence="6">
    <location>
        <begin position="190"/>
        <end position="211"/>
    </location>
</feature>
<keyword evidence="5 6" id="KW-0472">Membrane</keyword>
<name>G5H6X6_9BACT</name>
<dbReference type="InterPro" id="IPR050833">
    <property type="entry name" value="Poly_Biosynth_Transport"/>
</dbReference>
<feature type="transmembrane region" description="Helical" evidence="6">
    <location>
        <begin position="46"/>
        <end position="68"/>
    </location>
</feature>
<dbReference type="PANTHER" id="PTHR30250:SF11">
    <property type="entry name" value="O-ANTIGEN TRANSPORTER-RELATED"/>
    <property type="match status" value="1"/>
</dbReference>
<dbReference type="GO" id="GO:0005886">
    <property type="term" value="C:plasma membrane"/>
    <property type="evidence" value="ECO:0007669"/>
    <property type="project" value="UniProtKB-SubCell"/>
</dbReference>
<keyword evidence="4 6" id="KW-1133">Transmembrane helix</keyword>
<evidence type="ECO:0000256" key="3">
    <source>
        <dbReference type="ARBA" id="ARBA00022692"/>
    </source>
</evidence>
<sequence>MLRQLAGQTAIYGISSIVSRLLNYLLTPFLTRIMTTGEYGVITDMYALIPFAMVVLTMGMETGYFRFAGKAEGLHGRQEVFSTTWGAVSAVAVLFAALGILFTPELSRVMDYPDHPSYIWIVAVVIALDVITAIPYARLRQENKARLFVILRTFSVVLNVVLVVFLYEGLPRLAVGGGWWASLYDPSYGAGYYLVANLITSFVTLLLLFPAYRDCVPRIRWRLLRTIFIYSFPLLVSGVAGVANQFIDRQMIKYLMPRGEAMDALGIYGAVAKLGVILLLFIQMYRYAAEPFFLANFKKEDFLRANAEALKYFAIVSVAIFLLIMLFADAFALFVGPAFRQGMFILPLILLANIFSGMTLNLNFWYKQTGDTRFAIWITGTGLVVTVVLNVWLVPALGYVGAAWGRLGCETVMLALSFWLNSRYYPTPYNVRRIGAYFLLGGAIYGISYFTGMLPAAAKYLLNLGLLTAFAAVAVRWEHIDVRSLARSVLKRR</sequence>
<dbReference type="STRING" id="742725.HMPREF9450_00819"/>
<dbReference type="AlphaFoldDB" id="G5H6X6"/>
<feature type="transmembrane region" description="Helical" evidence="6">
    <location>
        <begin position="80"/>
        <end position="102"/>
    </location>
</feature>
<dbReference type="EMBL" id="ADLD01000009">
    <property type="protein sequence ID" value="EHB92615.1"/>
    <property type="molecule type" value="Genomic_DNA"/>
</dbReference>
<dbReference type="eggNOG" id="COG2244">
    <property type="taxonomic scope" value="Bacteria"/>
</dbReference>
<proteinExistence type="predicted"/>
<accession>G5H6X6</accession>
<comment type="caution">
    <text evidence="7">The sequence shown here is derived from an EMBL/GenBank/DDBJ whole genome shotgun (WGS) entry which is preliminary data.</text>
</comment>
<dbReference type="OrthoDB" id="9814608at2"/>
<feature type="transmembrane region" description="Helical" evidence="6">
    <location>
        <begin position="403"/>
        <end position="422"/>
    </location>
</feature>
<evidence type="ECO:0000313" key="8">
    <source>
        <dbReference type="Proteomes" id="UP000006008"/>
    </source>
</evidence>
<feature type="transmembrane region" description="Helical" evidence="6">
    <location>
        <begin position="342"/>
        <end position="362"/>
    </location>
</feature>
<keyword evidence="8" id="KW-1185">Reference proteome</keyword>
<dbReference type="Proteomes" id="UP000006008">
    <property type="component" value="Unassembled WGS sequence"/>
</dbReference>